<reference evidence="13" key="1">
    <citation type="submission" date="2020-05" db="EMBL/GenBank/DDBJ databases">
        <authorList>
            <person name="Chiriac C."/>
            <person name="Salcher M."/>
            <person name="Ghai R."/>
            <person name="Kavagutti S V."/>
        </authorList>
    </citation>
    <scope>NUCLEOTIDE SEQUENCE</scope>
</reference>
<keyword evidence="5" id="KW-0479">Metal-binding</keyword>
<evidence type="ECO:0000313" key="12">
    <source>
        <dbReference type="EMBL" id="CAB4749447.1"/>
    </source>
</evidence>
<dbReference type="GO" id="GO:0046872">
    <property type="term" value="F:metal ion binding"/>
    <property type="evidence" value="ECO:0007669"/>
    <property type="project" value="UniProtKB-KW"/>
</dbReference>
<keyword evidence="7" id="KW-0460">Magnesium</keyword>
<evidence type="ECO:0000259" key="10">
    <source>
        <dbReference type="PROSITE" id="PS51462"/>
    </source>
</evidence>
<dbReference type="EMBL" id="CAEZWT010000013">
    <property type="protein sequence ID" value="CAB4662597.1"/>
    <property type="molecule type" value="Genomic_DNA"/>
</dbReference>
<evidence type="ECO:0000256" key="6">
    <source>
        <dbReference type="ARBA" id="ARBA00022801"/>
    </source>
</evidence>
<evidence type="ECO:0000256" key="7">
    <source>
        <dbReference type="ARBA" id="ARBA00022842"/>
    </source>
</evidence>
<dbReference type="EMBL" id="CAFBMV010000008">
    <property type="protein sequence ID" value="CAB4928280.1"/>
    <property type="molecule type" value="Genomic_DNA"/>
</dbReference>
<evidence type="ECO:0000256" key="2">
    <source>
        <dbReference type="ARBA" id="ARBA00001947"/>
    </source>
</evidence>
<comment type="catalytic activity">
    <reaction evidence="9">
        <text>a 5'-end NAD(+)-phospho-ribonucleoside in mRNA + H2O = a 5'-end phospho-adenosine-phospho-ribonucleoside in mRNA + beta-nicotinamide D-ribonucleotide + 2 H(+)</text>
        <dbReference type="Rhea" id="RHEA:60876"/>
        <dbReference type="Rhea" id="RHEA-COMP:15698"/>
        <dbReference type="Rhea" id="RHEA-COMP:15719"/>
        <dbReference type="ChEBI" id="CHEBI:14649"/>
        <dbReference type="ChEBI" id="CHEBI:15377"/>
        <dbReference type="ChEBI" id="CHEBI:15378"/>
        <dbReference type="ChEBI" id="CHEBI:144029"/>
        <dbReference type="ChEBI" id="CHEBI:144051"/>
    </reaction>
    <physiologicalReaction direction="left-to-right" evidence="9">
        <dbReference type="Rhea" id="RHEA:60877"/>
    </physiologicalReaction>
</comment>
<keyword evidence="8" id="KW-0520">NAD</keyword>
<feature type="domain" description="Nudix hydrolase" evidence="10">
    <location>
        <begin position="173"/>
        <end position="298"/>
    </location>
</feature>
<accession>A0A6J7DGZ1</accession>
<dbReference type="Pfam" id="PF09296">
    <property type="entry name" value="NUDIX-like"/>
    <property type="match status" value="1"/>
</dbReference>
<dbReference type="GO" id="GO:0035529">
    <property type="term" value="F:NADH pyrophosphatase activity"/>
    <property type="evidence" value="ECO:0007669"/>
    <property type="project" value="TreeGrafter"/>
</dbReference>
<evidence type="ECO:0000313" key="14">
    <source>
        <dbReference type="EMBL" id="CAB4928280.1"/>
    </source>
</evidence>
<dbReference type="Gene3D" id="3.90.79.10">
    <property type="entry name" value="Nucleoside Triphosphate Pyrophosphohydrolase"/>
    <property type="match status" value="1"/>
</dbReference>
<dbReference type="GO" id="GO:0005829">
    <property type="term" value="C:cytosol"/>
    <property type="evidence" value="ECO:0007669"/>
    <property type="project" value="TreeGrafter"/>
</dbReference>
<organism evidence="13">
    <name type="scientific">freshwater metagenome</name>
    <dbReference type="NCBI Taxonomy" id="449393"/>
    <lineage>
        <taxon>unclassified sequences</taxon>
        <taxon>metagenomes</taxon>
        <taxon>ecological metagenomes</taxon>
    </lineage>
</organism>
<dbReference type="EMBL" id="CAEZZC010000008">
    <property type="protein sequence ID" value="CAB4749447.1"/>
    <property type="molecule type" value="Genomic_DNA"/>
</dbReference>
<dbReference type="Gene3D" id="3.90.79.20">
    <property type="match status" value="1"/>
</dbReference>
<evidence type="ECO:0000313" key="13">
    <source>
        <dbReference type="EMBL" id="CAB4868154.1"/>
    </source>
</evidence>
<protein>
    <recommendedName>
        <fullName evidence="4">NAD(+) diphosphatase</fullName>
        <ecNumber evidence="4">3.6.1.22</ecNumber>
    </recommendedName>
</protein>
<dbReference type="Pfam" id="PF00293">
    <property type="entry name" value="NUDIX"/>
    <property type="match status" value="1"/>
</dbReference>
<dbReference type="PROSITE" id="PS51462">
    <property type="entry name" value="NUDIX"/>
    <property type="match status" value="1"/>
</dbReference>
<evidence type="ECO:0000256" key="8">
    <source>
        <dbReference type="ARBA" id="ARBA00023027"/>
    </source>
</evidence>
<evidence type="ECO:0000256" key="5">
    <source>
        <dbReference type="ARBA" id="ARBA00022723"/>
    </source>
</evidence>
<dbReference type="AlphaFoldDB" id="A0A6J7DGZ1"/>
<dbReference type="InterPro" id="IPR015797">
    <property type="entry name" value="NUDIX_hydrolase-like_dom_sf"/>
</dbReference>
<dbReference type="CDD" id="cd03429">
    <property type="entry name" value="NUDIX_NADH_pyrophosphatase_Nudt13"/>
    <property type="match status" value="1"/>
</dbReference>
<name>A0A6J7DGZ1_9ZZZZ</name>
<dbReference type="InterPro" id="IPR000086">
    <property type="entry name" value="NUDIX_hydrolase_dom"/>
</dbReference>
<dbReference type="GO" id="GO:0006742">
    <property type="term" value="P:NADP+ catabolic process"/>
    <property type="evidence" value="ECO:0007669"/>
    <property type="project" value="TreeGrafter"/>
</dbReference>
<evidence type="ECO:0000313" key="11">
    <source>
        <dbReference type="EMBL" id="CAB4662597.1"/>
    </source>
</evidence>
<dbReference type="NCBIfam" id="NF001299">
    <property type="entry name" value="PRK00241.1"/>
    <property type="match status" value="1"/>
</dbReference>
<evidence type="ECO:0000313" key="15">
    <source>
        <dbReference type="EMBL" id="CAB5061911.1"/>
    </source>
</evidence>
<dbReference type="InterPro" id="IPR015375">
    <property type="entry name" value="NADH_PPase-like_N"/>
</dbReference>
<evidence type="ECO:0000256" key="4">
    <source>
        <dbReference type="ARBA" id="ARBA00012381"/>
    </source>
</evidence>
<comment type="cofactor">
    <cofactor evidence="1">
        <name>Mg(2+)</name>
        <dbReference type="ChEBI" id="CHEBI:18420"/>
    </cofactor>
</comment>
<sequence>MLVVSPIMSASEMSGKPAGRLKNLTLARSQIDRASELRTDSAAMKKQWEDAKVLVVVGNSLSANDEELIYYSPRDFGDEGERYFLGLEPSNGQSYFAIHLPVGDERFSEEKLRTLRQVGANLSDLEAGLAVHAIALANWHTTHPCCSRCGAPTRVDLGGAVRICTADETQHHPRTDPAVIVLIRDNADRILLGHQPIWPVRRFSAFAGFVEPGESFEQCVEREVFEESGVKVHSVSYLGSQPWPFPASIMIAYEAITDDASTAKADGIEITEIRWFTRAEMKLAVESGEVLLPPRISVARRMIEHWYGAEIETDESWRP</sequence>
<dbReference type="EC" id="3.6.1.22" evidence="4"/>
<dbReference type="InterPro" id="IPR020084">
    <property type="entry name" value="NUDIX_hydrolase_CS"/>
</dbReference>
<evidence type="ECO:0000256" key="3">
    <source>
        <dbReference type="ARBA" id="ARBA00009595"/>
    </source>
</evidence>
<dbReference type="InterPro" id="IPR050241">
    <property type="entry name" value="NAD-cap_RNA_hydrolase_NudC"/>
</dbReference>
<evidence type="ECO:0000256" key="9">
    <source>
        <dbReference type="ARBA" id="ARBA00023679"/>
    </source>
</evidence>
<dbReference type="EMBL" id="CAFBQL010000008">
    <property type="protein sequence ID" value="CAB5061911.1"/>
    <property type="molecule type" value="Genomic_DNA"/>
</dbReference>
<dbReference type="InterPro" id="IPR049734">
    <property type="entry name" value="NudC-like_C"/>
</dbReference>
<dbReference type="PROSITE" id="PS00893">
    <property type="entry name" value="NUDIX_BOX"/>
    <property type="match status" value="1"/>
</dbReference>
<dbReference type="SUPFAM" id="SSF55811">
    <property type="entry name" value="Nudix"/>
    <property type="match status" value="1"/>
</dbReference>
<keyword evidence="6" id="KW-0378">Hydrolase</keyword>
<gene>
    <name evidence="11" type="ORF">UFOPK2289_00628</name>
    <name evidence="12" type="ORF">UFOPK2822_00720</name>
    <name evidence="13" type="ORF">UFOPK3346_00865</name>
    <name evidence="14" type="ORF">UFOPK3670_01108</name>
    <name evidence="15" type="ORF">UFOPK4308_01155</name>
</gene>
<proteinExistence type="inferred from homology"/>
<dbReference type="GO" id="GO:0019677">
    <property type="term" value="P:NAD+ catabolic process"/>
    <property type="evidence" value="ECO:0007669"/>
    <property type="project" value="TreeGrafter"/>
</dbReference>
<comment type="cofactor">
    <cofactor evidence="2">
        <name>Zn(2+)</name>
        <dbReference type="ChEBI" id="CHEBI:29105"/>
    </cofactor>
</comment>
<dbReference type="PANTHER" id="PTHR42904:SF6">
    <property type="entry name" value="NAD-CAPPED RNA HYDROLASE NUDT12"/>
    <property type="match status" value="1"/>
</dbReference>
<evidence type="ECO:0000256" key="1">
    <source>
        <dbReference type="ARBA" id="ARBA00001946"/>
    </source>
</evidence>
<dbReference type="EMBL" id="CAFBLE010000006">
    <property type="protein sequence ID" value="CAB4868154.1"/>
    <property type="molecule type" value="Genomic_DNA"/>
</dbReference>
<dbReference type="PANTHER" id="PTHR42904">
    <property type="entry name" value="NUDIX HYDROLASE, NUDC SUBFAMILY"/>
    <property type="match status" value="1"/>
</dbReference>
<comment type="similarity">
    <text evidence="3">Belongs to the Nudix hydrolase family. NudC subfamily.</text>
</comment>